<dbReference type="PRINTS" id="PR00843">
    <property type="entry name" value="GLHYDRLASE30"/>
</dbReference>
<organism evidence="7 8">
    <name type="scientific">Ereboglobus luteus</name>
    <dbReference type="NCBI Taxonomy" id="1796921"/>
    <lineage>
        <taxon>Bacteria</taxon>
        <taxon>Pseudomonadati</taxon>
        <taxon>Verrucomicrobiota</taxon>
        <taxon>Opitutia</taxon>
        <taxon>Opitutales</taxon>
        <taxon>Opitutaceae</taxon>
        <taxon>Ereboglobus</taxon>
    </lineage>
</organism>
<gene>
    <name evidence="7" type="ORF">CKA38_13160</name>
</gene>
<keyword evidence="8" id="KW-1185">Reference proteome</keyword>
<dbReference type="InterPro" id="IPR017853">
    <property type="entry name" value="GH"/>
</dbReference>
<dbReference type="Gene3D" id="3.20.20.80">
    <property type="entry name" value="Glycosidases"/>
    <property type="match status" value="1"/>
</dbReference>
<proteinExistence type="inferred from homology"/>
<dbReference type="EMBL" id="CP023004">
    <property type="protein sequence ID" value="AWI10079.1"/>
    <property type="molecule type" value="Genomic_DNA"/>
</dbReference>
<dbReference type="Gene3D" id="2.60.40.1180">
    <property type="entry name" value="Golgi alpha-mannosidase II"/>
    <property type="match status" value="1"/>
</dbReference>
<evidence type="ECO:0000259" key="6">
    <source>
        <dbReference type="Pfam" id="PF02055"/>
    </source>
</evidence>
<name>A0A2U8E566_9BACT</name>
<dbReference type="GO" id="GO:0004348">
    <property type="term" value="F:glucosylceramidase activity"/>
    <property type="evidence" value="ECO:0007669"/>
    <property type="project" value="InterPro"/>
</dbReference>
<feature type="signal peptide" evidence="5">
    <location>
        <begin position="1"/>
        <end position="25"/>
    </location>
</feature>
<dbReference type="AlphaFoldDB" id="A0A2U8E566"/>
<keyword evidence="3 4" id="KW-0378">Hydrolase</keyword>
<evidence type="ECO:0000256" key="1">
    <source>
        <dbReference type="ARBA" id="ARBA00005382"/>
    </source>
</evidence>
<dbReference type="InterPro" id="IPR033453">
    <property type="entry name" value="Glyco_hydro_30_TIM-barrel"/>
</dbReference>
<keyword evidence="2 5" id="KW-0732">Signal</keyword>
<evidence type="ECO:0000256" key="5">
    <source>
        <dbReference type="SAM" id="SignalP"/>
    </source>
</evidence>
<dbReference type="SUPFAM" id="SSF51445">
    <property type="entry name" value="(Trans)glycosidases"/>
    <property type="match status" value="1"/>
</dbReference>
<evidence type="ECO:0000256" key="2">
    <source>
        <dbReference type="ARBA" id="ARBA00022729"/>
    </source>
</evidence>
<evidence type="ECO:0000313" key="7">
    <source>
        <dbReference type="EMBL" id="AWI10079.1"/>
    </source>
</evidence>
<dbReference type="Pfam" id="PF02055">
    <property type="entry name" value="Glyco_hydro_30"/>
    <property type="match status" value="1"/>
</dbReference>
<dbReference type="PROSITE" id="PS51257">
    <property type="entry name" value="PROKAR_LIPOPROTEIN"/>
    <property type="match status" value="1"/>
</dbReference>
<dbReference type="KEGG" id="elut:CKA38_13160"/>
<dbReference type="OrthoDB" id="9806701at2"/>
<dbReference type="InterPro" id="IPR001139">
    <property type="entry name" value="Glyco_hydro_30"/>
</dbReference>
<dbReference type="Proteomes" id="UP000244896">
    <property type="component" value="Chromosome"/>
</dbReference>
<dbReference type="GO" id="GO:0006680">
    <property type="term" value="P:glucosylceramide catabolic process"/>
    <property type="evidence" value="ECO:0007669"/>
    <property type="project" value="TreeGrafter"/>
</dbReference>
<keyword evidence="4" id="KW-0326">Glycosidase</keyword>
<comment type="similarity">
    <text evidence="1 4">Belongs to the glycosyl hydrolase 30 family.</text>
</comment>
<protein>
    <recommendedName>
        <fullName evidence="6">Glycosyl hydrolase family 30 TIM-barrel domain-containing protein</fullName>
    </recommendedName>
</protein>
<dbReference type="GO" id="GO:0016020">
    <property type="term" value="C:membrane"/>
    <property type="evidence" value="ECO:0007669"/>
    <property type="project" value="GOC"/>
</dbReference>
<sequence length="477" mass="53493">MRAMRPLKNLLLVPALIGCALSAFAGSYVPKDNEIQFRILQTTKDKALREVSSTPFTRHEYSLLKSIDLDAARPSHEYFGIGVSMTDASCWLLSQMDIEARHKVLKEAFSSRGMNISMIRLNCGSSDYATELYNYNDHEGDVEMKKFSVARDEAYMIPIIKRVHSYRSDLFTYAAVWSVPGWMKDSGAMCGGSLLDKYLPSFAAYWTAYLKAYKERGIRIDAVSVQNEPGTDQRGGCPATLVSAKQEIELAGKLMPTAFKDAGLDTEIWLYDWDYEGRDRVNQMLADPDVKRNAAAVAWHPYAGKPEMMREVLKQNPGTKMHLTERGPNLALKDIQTPKWWSEVIFGALNNGCSSFTSWNLLLDEDGQPNTGRFPCGGLMSIDTETGKVSKSTQCAVFYHFSPYVKRGAQIMAIEQPDDALTAITFKNPDGQFVIVVAAGENPKVRQRFQVKFKNQYLAVCLPLNSWSLTTVIIDKQ</sequence>
<dbReference type="PANTHER" id="PTHR11069">
    <property type="entry name" value="GLUCOSYLCERAMIDASE"/>
    <property type="match status" value="1"/>
</dbReference>
<feature type="chain" id="PRO_5016095585" description="Glycosyl hydrolase family 30 TIM-barrel domain-containing protein" evidence="5">
    <location>
        <begin position="26"/>
        <end position="477"/>
    </location>
</feature>
<reference evidence="7 8" key="1">
    <citation type="journal article" date="2018" name="Syst. Appl. Microbiol.">
        <title>Ereboglobus luteus gen. nov. sp. nov. from cockroach guts, and new insights into the oxygen relationship of the genera Opitutus and Didymococcus (Verrucomicrobia: Opitutaceae).</title>
        <authorList>
            <person name="Tegtmeier D."/>
            <person name="Belitz A."/>
            <person name="Radek R."/>
            <person name="Heimerl T."/>
            <person name="Brune A."/>
        </authorList>
    </citation>
    <scope>NUCLEOTIDE SEQUENCE [LARGE SCALE GENOMIC DNA]</scope>
    <source>
        <strain evidence="7 8">Ho45</strain>
    </source>
</reference>
<evidence type="ECO:0000256" key="3">
    <source>
        <dbReference type="ARBA" id="ARBA00022801"/>
    </source>
</evidence>
<accession>A0A2U8E566</accession>
<dbReference type="InterPro" id="IPR013780">
    <property type="entry name" value="Glyco_hydro_b"/>
</dbReference>
<evidence type="ECO:0000256" key="4">
    <source>
        <dbReference type="RuleBase" id="RU361188"/>
    </source>
</evidence>
<feature type="domain" description="Glycosyl hydrolase family 30 TIM-barrel" evidence="6">
    <location>
        <begin position="80"/>
        <end position="371"/>
    </location>
</feature>
<dbReference type="PANTHER" id="PTHR11069:SF23">
    <property type="entry name" value="LYSOSOMAL ACID GLUCOSYLCERAMIDASE"/>
    <property type="match status" value="1"/>
</dbReference>
<evidence type="ECO:0000313" key="8">
    <source>
        <dbReference type="Proteomes" id="UP000244896"/>
    </source>
</evidence>